<sequence length="388" mass="43223">MRMCFVRILAIFILTVHVCKSANVATIMNTCYASNQKLCHSNQATEQKTTKYICHNNVAYSWCEIFDLLCAHKLEGTHIRVTTNPACNTTLQVLGSQQPIALTTTHSPPYFETHFFAAAQHGIDDLLYSANRSGATVDEMKKIYTKQDHAQNSYVRNTKCWAYPLDLTSISPWNSESGDRKAGVLISPRHALWVRHYSMSVNTTLRFVDRHNNVVDRKITRAQGVPVNGSQFLSGYDMVVGELDSDLPSSISFAKVMPRNLTTIRPPFHKVPAMDTDFEEKALVADLSYESGNMVSLTVPETSSIRHLFYEDKIVGDSGNPVFLVVNNELLLMFMFTYGGAGSGTSVTAHFSDINNILANWGSTYRLTEMDLTSFAETGHVNIPSIIG</sequence>
<evidence type="ECO:0008006" key="4">
    <source>
        <dbReference type="Google" id="ProtNLM"/>
    </source>
</evidence>
<keyword evidence="1" id="KW-0732">Signal</keyword>
<reference evidence="2" key="2">
    <citation type="submission" date="2020-11" db="EMBL/GenBank/DDBJ databases">
        <authorList>
            <person name="McCartney M.A."/>
            <person name="Auch B."/>
            <person name="Kono T."/>
            <person name="Mallez S."/>
            <person name="Becker A."/>
            <person name="Gohl D.M."/>
            <person name="Silverstein K.A.T."/>
            <person name="Koren S."/>
            <person name="Bechman K.B."/>
            <person name="Herman A."/>
            <person name="Abrahante J.E."/>
            <person name="Garbe J."/>
        </authorList>
    </citation>
    <scope>NUCLEOTIDE SEQUENCE</scope>
    <source>
        <strain evidence="2">Duluth1</strain>
        <tissue evidence="2">Whole animal</tissue>
    </source>
</reference>
<reference evidence="2" key="1">
    <citation type="journal article" date="2019" name="bioRxiv">
        <title>The Genome of the Zebra Mussel, Dreissena polymorpha: A Resource for Invasive Species Research.</title>
        <authorList>
            <person name="McCartney M.A."/>
            <person name="Auch B."/>
            <person name="Kono T."/>
            <person name="Mallez S."/>
            <person name="Zhang Y."/>
            <person name="Obille A."/>
            <person name="Becker A."/>
            <person name="Abrahante J.E."/>
            <person name="Garbe J."/>
            <person name="Badalamenti J.P."/>
            <person name="Herman A."/>
            <person name="Mangelson H."/>
            <person name="Liachko I."/>
            <person name="Sullivan S."/>
            <person name="Sone E.D."/>
            <person name="Koren S."/>
            <person name="Silverstein K.A.T."/>
            <person name="Beckman K.B."/>
            <person name="Gohl D.M."/>
        </authorList>
    </citation>
    <scope>NUCLEOTIDE SEQUENCE</scope>
    <source>
        <strain evidence="2">Duluth1</strain>
        <tissue evidence="2">Whole animal</tissue>
    </source>
</reference>
<feature type="signal peptide" evidence="1">
    <location>
        <begin position="1"/>
        <end position="21"/>
    </location>
</feature>
<dbReference type="EMBL" id="JAIWYP010000016">
    <property type="protein sequence ID" value="KAH3696805.1"/>
    <property type="molecule type" value="Genomic_DNA"/>
</dbReference>
<accession>A0A9D4BIF2</accession>
<protein>
    <recommendedName>
        <fullName evidence="4">Serine protease</fullName>
    </recommendedName>
</protein>
<evidence type="ECO:0000256" key="1">
    <source>
        <dbReference type="SAM" id="SignalP"/>
    </source>
</evidence>
<organism evidence="2 3">
    <name type="scientific">Dreissena polymorpha</name>
    <name type="common">Zebra mussel</name>
    <name type="synonym">Mytilus polymorpha</name>
    <dbReference type="NCBI Taxonomy" id="45954"/>
    <lineage>
        <taxon>Eukaryota</taxon>
        <taxon>Metazoa</taxon>
        <taxon>Spiralia</taxon>
        <taxon>Lophotrochozoa</taxon>
        <taxon>Mollusca</taxon>
        <taxon>Bivalvia</taxon>
        <taxon>Autobranchia</taxon>
        <taxon>Heteroconchia</taxon>
        <taxon>Euheterodonta</taxon>
        <taxon>Imparidentia</taxon>
        <taxon>Neoheterodontei</taxon>
        <taxon>Myida</taxon>
        <taxon>Dreissenoidea</taxon>
        <taxon>Dreissenidae</taxon>
        <taxon>Dreissena</taxon>
    </lineage>
</organism>
<dbReference type="Proteomes" id="UP000828390">
    <property type="component" value="Unassembled WGS sequence"/>
</dbReference>
<dbReference type="AlphaFoldDB" id="A0A9D4BIF2"/>
<comment type="caution">
    <text evidence="2">The sequence shown here is derived from an EMBL/GenBank/DDBJ whole genome shotgun (WGS) entry which is preliminary data.</text>
</comment>
<feature type="chain" id="PRO_5038844474" description="Serine protease" evidence="1">
    <location>
        <begin position="22"/>
        <end position="388"/>
    </location>
</feature>
<evidence type="ECO:0000313" key="2">
    <source>
        <dbReference type="EMBL" id="KAH3696805.1"/>
    </source>
</evidence>
<name>A0A9D4BIF2_DREPO</name>
<dbReference type="OrthoDB" id="6105270at2759"/>
<evidence type="ECO:0000313" key="3">
    <source>
        <dbReference type="Proteomes" id="UP000828390"/>
    </source>
</evidence>
<gene>
    <name evidence="2" type="ORF">DPMN_084283</name>
</gene>
<proteinExistence type="predicted"/>
<keyword evidence="3" id="KW-1185">Reference proteome</keyword>